<feature type="transmembrane region" description="Helical" evidence="1">
    <location>
        <begin position="12"/>
        <end position="37"/>
    </location>
</feature>
<gene>
    <name evidence="2" type="ORF">FK530_17420</name>
</gene>
<name>A0A5C5RYY8_9ACTN</name>
<dbReference type="Proteomes" id="UP000319375">
    <property type="component" value="Unassembled WGS sequence"/>
</dbReference>
<reference evidence="2 3" key="1">
    <citation type="submission" date="2019-06" db="EMBL/GenBank/DDBJ databases">
        <title>Tsukamurella conjunctivitidis sp. nov., Tsukamurella assacharolytica sp. nov. and Tsukamurella sputae sp. nov. isolated from patients with conjunctivitis, bacteraemia (lymphoma) and respiratory infection (sputum) in Hong Kong.</title>
        <authorList>
            <person name="Teng J.L.L."/>
            <person name="Lee H.H."/>
            <person name="Fong J.Y.H."/>
            <person name="Fok K.M.N."/>
            <person name="Lau S.K.P."/>
            <person name="Woo P.C.Y."/>
        </authorList>
    </citation>
    <scope>NUCLEOTIDE SEQUENCE [LARGE SCALE GENOMIC DNA]</scope>
    <source>
        <strain evidence="2 3">HKU72</strain>
    </source>
</reference>
<dbReference type="EMBL" id="VIGX01000011">
    <property type="protein sequence ID" value="TWS27708.1"/>
    <property type="molecule type" value="Genomic_DNA"/>
</dbReference>
<keyword evidence="1" id="KW-1133">Transmembrane helix</keyword>
<evidence type="ECO:0000313" key="3">
    <source>
        <dbReference type="Proteomes" id="UP000319375"/>
    </source>
</evidence>
<dbReference type="RefSeq" id="WP_146488244.1">
    <property type="nucleotide sequence ID" value="NZ_VIGX01000011.1"/>
</dbReference>
<dbReference type="AlphaFoldDB" id="A0A5C5RYY8"/>
<keyword evidence="1" id="KW-0812">Transmembrane</keyword>
<dbReference type="OrthoDB" id="4775579at2"/>
<protein>
    <submittedName>
        <fullName evidence="2">Uncharacterized protein</fullName>
    </submittedName>
</protein>
<sequence>MSGMHLSPTSLSFVSAVAAVFLVPTVLATAGFSGVLVRAREASVVGVIAAVPAVVFASGATLSPDDSRRGGLVWSAVGAFPDIAGRSPVLVVLAFLGGFAATVAVRAVPARYGAVLVASLVALAAALMFGAQLYQKYVELPAAVLTVLLLTQLFVSNHVRRLWPLVALAALQALTTAGLVLLPILHSR</sequence>
<keyword evidence="1" id="KW-0472">Membrane</keyword>
<evidence type="ECO:0000313" key="2">
    <source>
        <dbReference type="EMBL" id="TWS27708.1"/>
    </source>
</evidence>
<keyword evidence="3" id="KW-1185">Reference proteome</keyword>
<evidence type="ECO:0000256" key="1">
    <source>
        <dbReference type="SAM" id="Phobius"/>
    </source>
</evidence>
<feature type="transmembrane region" description="Helical" evidence="1">
    <location>
        <begin position="162"/>
        <end position="185"/>
    </location>
</feature>
<feature type="transmembrane region" description="Helical" evidence="1">
    <location>
        <begin position="112"/>
        <end position="131"/>
    </location>
</feature>
<comment type="caution">
    <text evidence="2">The sequence shown here is derived from an EMBL/GenBank/DDBJ whole genome shotgun (WGS) entry which is preliminary data.</text>
</comment>
<feature type="transmembrane region" description="Helical" evidence="1">
    <location>
        <begin position="83"/>
        <end position="105"/>
    </location>
</feature>
<organism evidence="2 3">
    <name type="scientific">Tsukamurella conjunctivitidis</name>
    <dbReference type="NCBI Taxonomy" id="2592068"/>
    <lineage>
        <taxon>Bacteria</taxon>
        <taxon>Bacillati</taxon>
        <taxon>Actinomycetota</taxon>
        <taxon>Actinomycetes</taxon>
        <taxon>Mycobacteriales</taxon>
        <taxon>Tsukamurellaceae</taxon>
        <taxon>Tsukamurella</taxon>
    </lineage>
</organism>
<feature type="transmembrane region" description="Helical" evidence="1">
    <location>
        <begin position="137"/>
        <end position="155"/>
    </location>
</feature>
<accession>A0A5C5RYY8</accession>
<feature type="transmembrane region" description="Helical" evidence="1">
    <location>
        <begin position="44"/>
        <end position="63"/>
    </location>
</feature>
<proteinExistence type="predicted"/>